<dbReference type="InterPro" id="IPR036188">
    <property type="entry name" value="FAD/NAD-bd_sf"/>
</dbReference>
<keyword evidence="3" id="KW-1185">Reference proteome</keyword>
<dbReference type="EMBL" id="FNOK01000001">
    <property type="protein sequence ID" value="SDW10780.1"/>
    <property type="molecule type" value="Genomic_DNA"/>
</dbReference>
<dbReference type="Pfam" id="PF17885">
    <property type="entry name" value="Smoa_sbd"/>
    <property type="match status" value="1"/>
</dbReference>
<accession>A0A1H2QV74</accession>
<reference evidence="3" key="1">
    <citation type="submission" date="2016-10" db="EMBL/GenBank/DDBJ databases">
        <authorList>
            <person name="Varghese N."/>
            <person name="Submissions S."/>
        </authorList>
    </citation>
    <scope>NUCLEOTIDE SEQUENCE [LARGE SCALE GENOMIC DNA]</scope>
    <source>
        <strain evidence="3">CGMCC 4.3530</strain>
    </source>
</reference>
<name>A0A1H2QV74_9PSEU</name>
<dbReference type="AlphaFoldDB" id="A0A1H2QV74"/>
<organism evidence="2 3">
    <name type="scientific">Saccharopolyspora shandongensis</name>
    <dbReference type="NCBI Taxonomy" id="418495"/>
    <lineage>
        <taxon>Bacteria</taxon>
        <taxon>Bacillati</taxon>
        <taxon>Actinomycetota</taxon>
        <taxon>Actinomycetes</taxon>
        <taxon>Pseudonocardiales</taxon>
        <taxon>Pseudonocardiaceae</taxon>
        <taxon>Saccharopolyspora</taxon>
    </lineage>
</organism>
<protein>
    <submittedName>
        <fullName evidence="2">2-polyprenyl-6-methoxyphenol hydroxylase</fullName>
    </submittedName>
</protein>
<gene>
    <name evidence="2" type="ORF">SAMN05216215_1001206</name>
</gene>
<evidence type="ECO:0000259" key="1">
    <source>
        <dbReference type="Pfam" id="PF17885"/>
    </source>
</evidence>
<dbReference type="Gene3D" id="3.30.9.40">
    <property type="match status" value="1"/>
</dbReference>
<evidence type="ECO:0000313" key="3">
    <source>
        <dbReference type="Proteomes" id="UP000199529"/>
    </source>
</evidence>
<dbReference type="OrthoDB" id="3414915at2"/>
<evidence type="ECO:0000313" key="2">
    <source>
        <dbReference type="EMBL" id="SDW10780.1"/>
    </source>
</evidence>
<dbReference type="Gene3D" id="3.50.50.60">
    <property type="entry name" value="FAD/NAD(P)-binding domain"/>
    <property type="match status" value="2"/>
</dbReference>
<dbReference type="Proteomes" id="UP000199529">
    <property type="component" value="Unassembled WGS sequence"/>
</dbReference>
<dbReference type="STRING" id="418495.SAMN05216215_1001206"/>
<dbReference type="SUPFAM" id="SSF51905">
    <property type="entry name" value="FAD/NAD(P)-binding domain"/>
    <property type="match status" value="1"/>
</dbReference>
<proteinExistence type="predicted"/>
<dbReference type="RefSeq" id="WP_093260513.1">
    <property type="nucleotide sequence ID" value="NZ_FNOK01000001.1"/>
</dbReference>
<sequence length="410" mass="44872">MRKVLIVGAGQSGLQLGLSLQALRYEVTLISARTPAEIRGGRVMSTQVMFRTALGYERERGLNLWEERAPKITGLRLSVGGPDGSRVLDWRGELTDFAQSVDQRVKLAGWLELFAERGGAVEYRHIGASDLDALSRGYDLVLVAAGAGELGRIFERDSAWSPFVEPQRALAVSYLRGAAWSSDVDDSGLVRFNSVPGVGEVFVIPGYTEGGPCDILFFEGVPGGPLDCWADRPGPAEHRARMLELLRAHLPWEYERFADAELTDDRAVLAGGVTPVVRKPVARLPSGTAVLGMADAVVVTDPVTGQGVNSASKAAESYLDSIVRRADRPFDREWMQDTFDRFWDYARHVAVWSNAMLKPSPPHVLRLLGAAVEIPAIRNRFANGFDDPADFESWFLDPAGAENYLESLTA</sequence>
<feature type="domain" description="Styrene monooxygenase StyA putative substrate binding" evidence="1">
    <location>
        <begin position="146"/>
        <end position="256"/>
    </location>
</feature>
<dbReference type="InterPro" id="IPR041654">
    <property type="entry name" value="StyA_sbd"/>
</dbReference>